<dbReference type="Pfam" id="PF00072">
    <property type="entry name" value="Response_reg"/>
    <property type="match status" value="1"/>
</dbReference>
<keyword evidence="3" id="KW-0804">Transcription</keyword>
<evidence type="ECO:0000313" key="7">
    <source>
        <dbReference type="Proteomes" id="UP000825799"/>
    </source>
</evidence>
<dbReference type="InterPro" id="IPR011006">
    <property type="entry name" value="CheY-like_superfamily"/>
</dbReference>
<feature type="domain" description="Response regulatory" evidence="5">
    <location>
        <begin position="31"/>
        <end position="144"/>
    </location>
</feature>
<evidence type="ECO:0000259" key="5">
    <source>
        <dbReference type="PROSITE" id="PS50110"/>
    </source>
</evidence>
<dbReference type="EMBL" id="CP080590">
    <property type="protein sequence ID" value="QYO78360.1"/>
    <property type="molecule type" value="Genomic_DNA"/>
</dbReference>
<keyword evidence="1 4" id="KW-0597">Phosphoprotein</keyword>
<keyword evidence="2" id="KW-0805">Transcription regulation</keyword>
<dbReference type="PROSITE" id="PS50110">
    <property type="entry name" value="RESPONSE_REGULATORY"/>
    <property type="match status" value="1"/>
</dbReference>
<dbReference type="SMART" id="SM00448">
    <property type="entry name" value="REC"/>
    <property type="match status" value="1"/>
</dbReference>
<dbReference type="PANTHER" id="PTHR44591:SF3">
    <property type="entry name" value="RESPONSE REGULATORY DOMAIN-CONTAINING PROTEIN"/>
    <property type="match status" value="1"/>
</dbReference>
<dbReference type="Gene3D" id="3.40.50.2300">
    <property type="match status" value="1"/>
</dbReference>
<gene>
    <name evidence="6" type="ORF">K1X15_07380</name>
</gene>
<name>A0ABX8WJ95_9HYPH</name>
<dbReference type="SUPFAM" id="SSF52172">
    <property type="entry name" value="CheY-like"/>
    <property type="match status" value="1"/>
</dbReference>
<organism evidence="6 7">
    <name type="scientific">Devosia salina</name>
    <dbReference type="NCBI Taxonomy" id="2860336"/>
    <lineage>
        <taxon>Bacteria</taxon>
        <taxon>Pseudomonadati</taxon>
        <taxon>Pseudomonadota</taxon>
        <taxon>Alphaproteobacteria</taxon>
        <taxon>Hyphomicrobiales</taxon>
        <taxon>Devosiaceae</taxon>
        <taxon>Devosia</taxon>
    </lineage>
</organism>
<accession>A0ABX8WJ95</accession>
<dbReference type="Proteomes" id="UP000825799">
    <property type="component" value="Chromosome"/>
</dbReference>
<evidence type="ECO:0000313" key="6">
    <source>
        <dbReference type="EMBL" id="QYO78360.1"/>
    </source>
</evidence>
<evidence type="ECO:0000256" key="1">
    <source>
        <dbReference type="ARBA" id="ARBA00022553"/>
    </source>
</evidence>
<proteinExistence type="predicted"/>
<reference evidence="6 7" key="1">
    <citation type="submission" date="2021-08" db="EMBL/GenBank/DDBJ databases">
        <title>Devosia salina sp. nov., isolated from the South China Sea sediment.</title>
        <authorList>
            <person name="Zhou Z."/>
        </authorList>
    </citation>
    <scope>NUCLEOTIDE SEQUENCE [LARGE SCALE GENOMIC DNA]</scope>
    <source>
        <strain evidence="6 7">SCS-3</strain>
    </source>
</reference>
<protein>
    <submittedName>
        <fullName evidence="6">Response regulator</fullName>
    </submittedName>
</protein>
<dbReference type="PANTHER" id="PTHR44591">
    <property type="entry name" value="STRESS RESPONSE REGULATOR PROTEIN 1"/>
    <property type="match status" value="1"/>
</dbReference>
<keyword evidence="7" id="KW-1185">Reference proteome</keyword>
<feature type="modified residue" description="4-aspartylphosphate" evidence="4">
    <location>
        <position position="81"/>
    </location>
</feature>
<evidence type="ECO:0000256" key="4">
    <source>
        <dbReference type="PROSITE-ProRule" id="PRU00169"/>
    </source>
</evidence>
<evidence type="ECO:0000256" key="2">
    <source>
        <dbReference type="ARBA" id="ARBA00023015"/>
    </source>
</evidence>
<dbReference type="InterPro" id="IPR050595">
    <property type="entry name" value="Bact_response_regulator"/>
</dbReference>
<sequence length="146" mass="15782">MGSNFLRDSCAVSVSKRTSASIGFAVPLAITILVMEDEPLIRMDIADQLQNLGFRVIEAANAREAVAQLDANNDIQVMFTDVDMPGDMDGLMLAEAVRNRWPPIKIIVTSGLRGVLLSDMPNGSRCFGKPYKVSDIADAARELLAA</sequence>
<evidence type="ECO:0000256" key="3">
    <source>
        <dbReference type="ARBA" id="ARBA00023163"/>
    </source>
</evidence>
<dbReference type="InterPro" id="IPR001789">
    <property type="entry name" value="Sig_transdc_resp-reg_receiver"/>
</dbReference>